<gene>
    <name evidence="1" type="ORF">BDEG_25515</name>
</gene>
<dbReference type="EMBL" id="DS022306">
    <property type="protein sequence ID" value="OAJ42004.1"/>
    <property type="molecule type" value="Genomic_DNA"/>
</dbReference>
<dbReference type="SUPFAM" id="SSF54637">
    <property type="entry name" value="Thioesterase/thiol ester dehydrase-isomerase"/>
    <property type="match status" value="1"/>
</dbReference>
<name>A0A177WQQ5_BATDL</name>
<dbReference type="FunFam" id="3.10.129.10:FF:000103">
    <property type="entry name" value="WGS project CABT00000000 data, contig 2.1"/>
    <property type="match status" value="1"/>
</dbReference>
<dbReference type="STRING" id="403673.A0A177WQQ5"/>
<dbReference type="InterPro" id="IPR029069">
    <property type="entry name" value="HotDog_dom_sf"/>
</dbReference>
<reference evidence="1 2" key="2">
    <citation type="submission" date="2016-05" db="EMBL/GenBank/DDBJ databases">
        <title>Lineage-specific infection strategies underlie the spectrum of fungal disease in amphibians.</title>
        <authorList>
            <person name="Cuomo C.A."/>
            <person name="Farrer R.A."/>
            <person name="James T."/>
            <person name="Longcore J."/>
            <person name="Birren B."/>
        </authorList>
    </citation>
    <scope>NUCLEOTIDE SEQUENCE [LARGE SCALE GENOMIC DNA]</scope>
    <source>
        <strain evidence="1 2">JEL423</strain>
    </source>
</reference>
<evidence type="ECO:0008006" key="3">
    <source>
        <dbReference type="Google" id="ProtNLM"/>
    </source>
</evidence>
<dbReference type="PANTHER" id="PTHR28152:SF1">
    <property type="entry name" value="HYDROXYACYL-THIOESTER DEHYDRATASE TYPE 2, MITOCHONDRIAL"/>
    <property type="match status" value="1"/>
</dbReference>
<dbReference type="VEuPathDB" id="FungiDB:BDEG_25515"/>
<reference evidence="1 2" key="1">
    <citation type="submission" date="2006-10" db="EMBL/GenBank/DDBJ databases">
        <title>The Genome Sequence of Batrachochytrium dendrobatidis JEL423.</title>
        <authorList>
            <consortium name="The Broad Institute Genome Sequencing Platform"/>
            <person name="Birren B."/>
            <person name="Lander E."/>
            <person name="Galagan J."/>
            <person name="Cuomo C."/>
            <person name="Devon K."/>
            <person name="Jaffe D."/>
            <person name="Butler J."/>
            <person name="Alvarez P."/>
            <person name="Gnerre S."/>
            <person name="Grabherr M."/>
            <person name="Kleber M."/>
            <person name="Mauceli E."/>
            <person name="Brockman W."/>
            <person name="Young S."/>
            <person name="LaButti K."/>
            <person name="Sykes S."/>
            <person name="DeCaprio D."/>
            <person name="Crawford M."/>
            <person name="Koehrsen M."/>
            <person name="Engels R."/>
            <person name="Montgomery P."/>
            <person name="Pearson M."/>
            <person name="Howarth C."/>
            <person name="Larson L."/>
            <person name="White J."/>
            <person name="O'Leary S."/>
            <person name="Kodira C."/>
            <person name="Zeng Q."/>
            <person name="Yandava C."/>
            <person name="Alvarado L."/>
            <person name="Longcore J."/>
            <person name="James T."/>
        </authorList>
    </citation>
    <scope>NUCLEOTIDE SEQUENCE [LARGE SCALE GENOMIC DNA]</scope>
    <source>
        <strain evidence="1 2">JEL423</strain>
    </source>
</reference>
<dbReference type="AlphaFoldDB" id="A0A177WQQ5"/>
<dbReference type="InterPro" id="IPR052741">
    <property type="entry name" value="Mitochondrial_HTD2"/>
</dbReference>
<dbReference type="Gene3D" id="3.10.129.10">
    <property type="entry name" value="Hotdog Thioesterase"/>
    <property type="match status" value="1"/>
</dbReference>
<organism evidence="1 2">
    <name type="scientific">Batrachochytrium dendrobatidis (strain JEL423)</name>
    <dbReference type="NCBI Taxonomy" id="403673"/>
    <lineage>
        <taxon>Eukaryota</taxon>
        <taxon>Fungi</taxon>
        <taxon>Fungi incertae sedis</taxon>
        <taxon>Chytridiomycota</taxon>
        <taxon>Chytridiomycota incertae sedis</taxon>
        <taxon>Chytridiomycetes</taxon>
        <taxon>Rhizophydiales</taxon>
        <taxon>Rhizophydiales incertae sedis</taxon>
        <taxon>Batrachochytrium</taxon>
    </lineage>
</organism>
<dbReference type="Proteomes" id="UP000077115">
    <property type="component" value="Unassembled WGS sequence"/>
</dbReference>
<evidence type="ECO:0000313" key="1">
    <source>
        <dbReference type="EMBL" id="OAJ42004.1"/>
    </source>
</evidence>
<dbReference type="OrthoDB" id="3257538at2759"/>
<dbReference type="GO" id="GO:0005739">
    <property type="term" value="C:mitochondrion"/>
    <property type="evidence" value="ECO:0007669"/>
    <property type="project" value="TreeGrafter"/>
</dbReference>
<proteinExistence type="predicted"/>
<sequence length="347" mass="38492">MPFASLAHQLRISNMLYTTSSEATKRDMTCTSETVQQVHDWKTRLLQHSLHDVDEITASNQQLLKMTIDPTSLSCDRAAAVKKLSNPEFSSALKSLPPIGASIHPGTHFTLFPIRTPEPLLALDGYDTDWSPPSPFLQRMWAGGVIEWHAKNPLTIGQTARQTTRMADAQLKPTGRGNAVFVTIQKNISNDIGPAITEHRSYVYLENKPEITSDAVNAKRAIKKSLTADFQTTVLPSTISLFRFSAITFNSHLIHYDHIYASKKEGYPVCLVHGPMTCTLLLDLFQRNANGKQIRKFSYRAISAVLVGKPLTLNGKWATDSAGKPYCELWATNDQGGMAMKGTVEFD</sequence>
<dbReference type="PANTHER" id="PTHR28152">
    <property type="entry name" value="HYDROXYACYL-THIOESTER DEHYDRATASE TYPE 2, MITOCHONDRIAL"/>
    <property type="match status" value="1"/>
</dbReference>
<evidence type="ECO:0000313" key="2">
    <source>
        <dbReference type="Proteomes" id="UP000077115"/>
    </source>
</evidence>
<dbReference type="eggNOG" id="ENOG502S5QU">
    <property type="taxonomic scope" value="Eukaryota"/>
</dbReference>
<protein>
    <recommendedName>
        <fullName evidence="3">N-terminal of MaoC-like dehydratase domain-containing protein</fullName>
    </recommendedName>
</protein>
<accession>A0A177WQQ5</accession>
<dbReference type="GO" id="GO:0019171">
    <property type="term" value="F:(3R)-hydroxyacyl-[acyl-carrier-protein] dehydratase activity"/>
    <property type="evidence" value="ECO:0007669"/>
    <property type="project" value="TreeGrafter"/>
</dbReference>